<evidence type="ECO:0000313" key="1">
    <source>
        <dbReference type="EMBL" id="MPC52536.1"/>
    </source>
</evidence>
<protein>
    <submittedName>
        <fullName evidence="1">Uncharacterized protein</fullName>
    </submittedName>
</protein>
<accession>A0A5B7G4P8</accession>
<comment type="caution">
    <text evidence="1">The sequence shown here is derived from an EMBL/GenBank/DDBJ whole genome shotgun (WGS) entry which is preliminary data.</text>
</comment>
<keyword evidence="2" id="KW-1185">Reference proteome</keyword>
<dbReference type="EMBL" id="VSRR010010957">
    <property type="protein sequence ID" value="MPC52536.1"/>
    <property type="molecule type" value="Genomic_DNA"/>
</dbReference>
<organism evidence="1 2">
    <name type="scientific">Portunus trituberculatus</name>
    <name type="common">Swimming crab</name>
    <name type="synonym">Neptunus trituberculatus</name>
    <dbReference type="NCBI Taxonomy" id="210409"/>
    <lineage>
        <taxon>Eukaryota</taxon>
        <taxon>Metazoa</taxon>
        <taxon>Ecdysozoa</taxon>
        <taxon>Arthropoda</taxon>
        <taxon>Crustacea</taxon>
        <taxon>Multicrustacea</taxon>
        <taxon>Malacostraca</taxon>
        <taxon>Eumalacostraca</taxon>
        <taxon>Eucarida</taxon>
        <taxon>Decapoda</taxon>
        <taxon>Pleocyemata</taxon>
        <taxon>Brachyura</taxon>
        <taxon>Eubrachyura</taxon>
        <taxon>Portunoidea</taxon>
        <taxon>Portunidae</taxon>
        <taxon>Portuninae</taxon>
        <taxon>Portunus</taxon>
    </lineage>
</organism>
<sequence length="73" mass="8075">MVADPKTVADLFVEHFTSVFWKDPAAPGARHRQRMEFPGVNFSSTGGKSYNVPFSASELRIALSQCHDFSGSR</sequence>
<name>A0A5B7G4P8_PORTR</name>
<reference evidence="1 2" key="1">
    <citation type="submission" date="2019-05" db="EMBL/GenBank/DDBJ databases">
        <title>Another draft genome of Portunus trituberculatus and its Hox gene families provides insights of decapod evolution.</title>
        <authorList>
            <person name="Jeong J.-H."/>
            <person name="Song I."/>
            <person name="Kim S."/>
            <person name="Choi T."/>
            <person name="Kim D."/>
            <person name="Ryu S."/>
            <person name="Kim W."/>
        </authorList>
    </citation>
    <scope>NUCLEOTIDE SEQUENCE [LARGE SCALE GENOMIC DNA]</scope>
    <source>
        <tissue evidence="1">Muscle</tissue>
    </source>
</reference>
<gene>
    <name evidence="1" type="ORF">E2C01_046407</name>
</gene>
<proteinExistence type="predicted"/>
<dbReference type="Proteomes" id="UP000324222">
    <property type="component" value="Unassembled WGS sequence"/>
</dbReference>
<evidence type="ECO:0000313" key="2">
    <source>
        <dbReference type="Proteomes" id="UP000324222"/>
    </source>
</evidence>
<dbReference type="AlphaFoldDB" id="A0A5B7G4P8"/>